<proteinExistence type="predicted"/>
<evidence type="ECO:0000313" key="1">
    <source>
        <dbReference type="EMBL" id="QPM69075.1"/>
    </source>
</evidence>
<dbReference type="KEGG" id="alam:RT761_02303"/>
<dbReference type="Proteomes" id="UP000594463">
    <property type="component" value="Chromosome"/>
</dbReference>
<evidence type="ECO:0000313" key="2">
    <source>
        <dbReference type="Proteomes" id="UP000594463"/>
    </source>
</evidence>
<protein>
    <submittedName>
        <fullName evidence="1">Uncharacterized protein</fullName>
    </submittedName>
</protein>
<organism evidence="1 2">
    <name type="scientific">Atribacter laminatus</name>
    <dbReference type="NCBI Taxonomy" id="2847778"/>
    <lineage>
        <taxon>Bacteria</taxon>
        <taxon>Pseudomonadati</taxon>
        <taxon>Atribacterota</taxon>
        <taxon>Atribacteria</taxon>
        <taxon>Atribacterales</taxon>
        <taxon>Atribacteraceae</taxon>
        <taxon>Atribacter</taxon>
    </lineage>
</organism>
<keyword evidence="2" id="KW-1185">Reference proteome</keyword>
<dbReference type="AlphaFoldDB" id="A0A7T1F3V5"/>
<reference evidence="1 2" key="1">
    <citation type="journal article" date="2021" name="Nat. Commun.">
        <title>Isolation of a member of the candidate phylum Atribacteria reveals a unique cell membrane structure.</title>
        <authorList>
            <person name="Taiki K."/>
            <person name="Nobu M.K."/>
            <person name="Kusada H."/>
            <person name="Meng X.-Y."/>
            <person name="Hosoki N."/>
            <person name="Uematsu K."/>
            <person name="Yoshioka H."/>
            <person name="Kamagata Y."/>
            <person name="Tamaki H."/>
        </authorList>
    </citation>
    <scope>NUCLEOTIDE SEQUENCE [LARGE SCALE GENOMIC DNA]</scope>
    <source>
        <strain evidence="1 2">RT761</strain>
    </source>
</reference>
<accession>A0A7T1F3V5</accession>
<gene>
    <name evidence="1" type="ORF">RT761_02303</name>
</gene>
<name>A0A7T1F3V5_ATRLM</name>
<dbReference type="RefSeq" id="WP_218111558.1">
    <property type="nucleotide sequence ID" value="NZ_CP065383.1"/>
</dbReference>
<sequence>MRILSGTTYVILSSAFLREEHINIIRHCEERSDVAISTGSSLFFSLRNQFTDTISQVPTQNKKMKSSLVHISFIFLPLTPSLFEGVRISSFHLFHNPKSPEFKNQDLTPVITLPDSMKGIVDIFSTLRRGEAILIGDAVMMPTRIKVDQPNPTPDSDDISFVEEWNKQHSIIDVASVLDIWRKQTIEKDNINYE</sequence>
<dbReference type="EMBL" id="CP065383">
    <property type="protein sequence ID" value="QPM69075.1"/>
    <property type="molecule type" value="Genomic_DNA"/>
</dbReference>